<gene>
    <name evidence="2" type="ORF">ABID43_005035</name>
</gene>
<accession>A0ABV2LDS5</accession>
<dbReference type="Proteomes" id="UP001549145">
    <property type="component" value="Unassembled WGS sequence"/>
</dbReference>
<dbReference type="SUPFAM" id="SSF51126">
    <property type="entry name" value="Pectin lyase-like"/>
    <property type="match status" value="1"/>
</dbReference>
<keyword evidence="3" id="KW-1185">Reference proteome</keyword>
<dbReference type="Pfam" id="PF13229">
    <property type="entry name" value="Beta_helix"/>
    <property type="match status" value="1"/>
</dbReference>
<dbReference type="InterPro" id="IPR012334">
    <property type="entry name" value="Pectin_lyas_fold"/>
</dbReference>
<evidence type="ECO:0000313" key="3">
    <source>
        <dbReference type="Proteomes" id="UP001549145"/>
    </source>
</evidence>
<dbReference type="InterPro" id="IPR011050">
    <property type="entry name" value="Pectin_lyase_fold/virulence"/>
</dbReference>
<dbReference type="RefSeq" id="WP_238281571.1">
    <property type="nucleotide sequence ID" value="NZ_BPQL01000128.1"/>
</dbReference>
<evidence type="ECO:0000259" key="1">
    <source>
        <dbReference type="Pfam" id="PF13229"/>
    </source>
</evidence>
<feature type="domain" description="Right handed beta helix" evidence="1">
    <location>
        <begin position="338"/>
        <end position="416"/>
    </location>
</feature>
<dbReference type="PANTHER" id="PTHR36453:SF1">
    <property type="entry name" value="RIGHT HANDED BETA HELIX DOMAIN-CONTAINING PROTEIN"/>
    <property type="match status" value="1"/>
</dbReference>
<protein>
    <recommendedName>
        <fullName evidence="1">Right handed beta helix domain-containing protein</fullName>
    </recommendedName>
</protein>
<dbReference type="SMART" id="SM00710">
    <property type="entry name" value="PbH1"/>
    <property type="match status" value="5"/>
</dbReference>
<name>A0ABV2LDS5_9HYPH</name>
<evidence type="ECO:0000313" key="2">
    <source>
        <dbReference type="EMBL" id="MET3695467.1"/>
    </source>
</evidence>
<dbReference type="InterPro" id="IPR039448">
    <property type="entry name" value="Beta_helix"/>
</dbReference>
<comment type="caution">
    <text evidence="2">The sequence shown here is derived from an EMBL/GenBank/DDBJ whole genome shotgun (WGS) entry which is preliminary data.</text>
</comment>
<dbReference type="InterPro" id="IPR006626">
    <property type="entry name" value="PbH1"/>
</dbReference>
<proteinExistence type="predicted"/>
<dbReference type="Gene3D" id="2.160.20.10">
    <property type="entry name" value="Single-stranded right-handed beta-helix, Pectin lyase-like"/>
    <property type="match status" value="1"/>
</dbReference>
<dbReference type="PANTHER" id="PTHR36453">
    <property type="entry name" value="SECRETED PROTEIN-RELATED"/>
    <property type="match status" value="1"/>
</dbReference>
<sequence>MTLPQSRASTPGRDAPRGHRVRPACLAAISLLVGAALPFAGDAEGATASRAAGLQIRVDPGANPSAATAGREIVVATLEEAVARLRQWRRTGRDGEGAALIAFAGGVHRLAEPVRIEKGLGGRPGQPLILRGAADGSTRIVGSVPLARVDEPVPGGVDPGQRSRVRSYRLPRAAAEEPSINVHRIHPVPAPPLGLEIFDAEGALTPARWPNAGWARLALSPEPPKGAEATDPTILLPEPRAARWREEGDLWIAGYLGQDWSFETLPALALPPAANRLALLGSPHYPLRPKDRFYVENALAELDAPGEWWRDTKRGLVLLIPRTEASGPIEVSLASGLIAIDGASHVRLEGLTLERTRGDAVVVTGGEDVVLEDCTLRWTGGRGLVITDAVRSGLRRSVVTETGEGGVTLTGGDRATLVPGGNFVEDSVLVRFSRLGRTYKAAVSVDGVGARVTGNLIAHAPHLAILFQGNDHEIARNEIYDVVRESSDASAIYTGRDIAAQGTRLTGNFLHDIRPEPGFEVKGIYLDDMASGLNITNNLFLRVDQPVFIGGGRDNTVTGNTFVGSPPAFFLDGRGEVWPGPPITDPKNTVRAAFDAVPATRPPWSTRYPQLAGLLSDQPLAAKRNVFRDNLLVSSGAPHIEAGADPRLQTVEANRTGDVPEAARAPTSAALESILPTDRTGARAFDAFDRVAILSRIAALKRRAGHLLARDGSP</sequence>
<organism evidence="2 3">
    <name type="scientific">Methylobacterium goesingense</name>
    <dbReference type="NCBI Taxonomy" id="243690"/>
    <lineage>
        <taxon>Bacteria</taxon>
        <taxon>Pseudomonadati</taxon>
        <taxon>Pseudomonadota</taxon>
        <taxon>Alphaproteobacteria</taxon>
        <taxon>Hyphomicrobiales</taxon>
        <taxon>Methylobacteriaceae</taxon>
        <taxon>Methylobacterium</taxon>
    </lineage>
</organism>
<dbReference type="EMBL" id="JBEPMM010000029">
    <property type="protein sequence ID" value="MET3695467.1"/>
    <property type="molecule type" value="Genomic_DNA"/>
</dbReference>
<reference evidence="2 3" key="1">
    <citation type="submission" date="2024-06" db="EMBL/GenBank/DDBJ databases">
        <title>Genomic Encyclopedia of Type Strains, Phase IV (KMG-IV): sequencing the most valuable type-strain genomes for metagenomic binning, comparative biology and taxonomic classification.</title>
        <authorList>
            <person name="Goeker M."/>
        </authorList>
    </citation>
    <scope>NUCLEOTIDE SEQUENCE [LARGE SCALE GENOMIC DNA]</scope>
    <source>
        <strain evidence="2 3">DSM 21331</strain>
    </source>
</reference>